<dbReference type="EMBL" id="JANBOJ010000225">
    <property type="protein sequence ID" value="KAJ1720786.1"/>
    <property type="molecule type" value="Genomic_DNA"/>
</dbReference>
<sequence length="210" mass="22638">MSNSTRFSPYHLLAVVLGGIYMVAIAREWQIVKYALKPAVTLLIAAPMSSPATRRIFRGLLFSALGDVFLMLPHEEMFLPGLLAFLAAHVLYAKEFGANAKSLGTRSRVSWTAIPYGVFASTMVAVLMPGAGKEGVVVQAGVVVYAVAIAVMAYRATLTGRSTAVLGTIFFCISDAVLAWDKFQQPLGWSELAVMSTYYAAQLCIAQAYV</sequence>
<dbReference type="Proteomes" id="UP001149813">
    <property type="component" value="Unassembled WGS sequence"/>
</dbReference>
<evidence type="ECO:0000256" key="4">
    <source>
        <dbReference type="ARBA" id="ARBA00022989"/>
    </source>
</evidence>
<dbReference type="GO" id="GO:0016020">
    <property type="term" value="C:membrane"/>
    <property type="evidence" value="ECO:0007669"/>
    <property type="project" value="UniProtKB-SubCell"/>
</dbReference>
<evidence type="ECO:0000256" key="6">
    <source>
        <dbReference type="SAM" id="Phobius"/>
    </source>
</evidence>
<keyword evidence="4 6" id="KW-1133">Transmembrane helix</keyword>
<dbReference type="PANTHER" id="PTHR31885:SF6">
    <property type="entry name" value="GH04784P"/>
    <property type="match status" value="1"/>
</dbReference>
<keyword evidence="8" id="KW-1185">Reference proteome</keyword>
<reference evidence="7" key="1">
    <citation type="submission" date="2022-07" db="EMBL/GenBank/DDBJ databases">
        <title>Phylogenomic reconstructions and comparative analyses of Kickxellomycotina fungi.</title>
        <authorList>
            <person name="Reynolds N.K."/>
            <person name="Stajich J.E."/>
            <person name="Barry K."/>
            <person name="Grigoriev I.V."/>
            <person name="Crous P."/>
            <person name="Smith M.E."/>
        </authorList>
    </citation>
    <scope>NUCLEOTIDE SEQUENCE</scope>
    <source>
        <strain evidence="7">NBRC 32514</strain>
    </source>
</reference>
<dbReference type="OrthoDB" id="2133758at2759"/>
<protein>
    <recommendedName>
        <fullName evidence="9">YhhN-like protein</fullName>
    </recommendedName>
</protein>
<keyword evidence="3 6" id="KW-0812">Transmembrane</keyword>
<dbReference type="InterPro" id="IPR012506">
    <property type="entry name" value="TMEM86B-like"/>
</dbReference>
<dbReference type="GO" id="GO:0016787">
    <property type="term" value="F:hydrolase activity"/>
    <property type="evidence" value="ECO:0007669"/>
    <property type="project" value="TreeGrafter"/>
</dbReference>
<organism evidence="7 8">
    <name type="scientific">Coemansia erecta</name>
    <dbReference type="NCBI Taxonomy" id="147472"/>
    <lineage>
        <taxon>Eukaryota</taxon>
        <taxon>Fungi</taxon>
        <taxon>Fungi incertae sedis</taxon>
        <taxon>Zoopagomycota</taxon>
        <taxon>Kickxellomycotina</taxon>
        <taxon>Kickxellomycetes</taxon>
        <taxon>Kickxellales</taxon>
        <taxon>Kickxellaceae</taxon>
        <taxon>Coemansia</taxon>
    </lineage>
</organism>
<proteinExistence type="inferred from homology"/>
<comment type="subcellular location">
    <subcellularLocation>
        <location evidence="1">Membrane</location>
        <topology evidence="1">Multi-pass membrane protein</topology>
    </subcellularLocation>
</comment>
<dbReference type="Pfam" id="PF07947">
    <property type="entry name" value="YhhN"/>
    <property type="match status" value="1"/>
</dbReference>
<evidence type="ECO:0000256" key="2">
    <source>
        <dbReference type="ARBA" id="ARBA00007375"/>
    </source>
</evidence>
<dbReference type="AlphaFoldDB" id="A0A9W7XWS2"/>
<feature type="transmembrane region" description="Helical" evidence="6">
    <location>
        <begin position="78"/>
        <end position="97"/>
    </location>
</feature>
<evidence type="ECO:0000313" key="7">
    <source>
        <dbReference type="EMBL" id="KAJ1720786.1"/>
    </source>
</evidence>
<comment type="similarity">
    <text evidence="2">Belongs to the TMEM86 family.</text>
</comment>
<feature type="transmembrane region" description="Helical" evidence="6">
    <location>
        <begin position="7"/>
        <end position="25"/>
    </location>
</feature>
<evidence type="ECO:0000256" key="1">
    <source>
        <dbReference type="ARBA" id="ARBA00004141"/>
    </source>
</evidence>
<dbReference type="PANTHER" id="PTHR31885">
    <property type="entry name" value="GH04784P"/>
    <property type="match status" value="1"/>
</dbReference>
<name>A0A9W7XWS2_9FUNG</name>
<feature type="transmembrane region" description="Helical" evidence="6">
    <location>
        <begin position="109"/>
        <end position="130"/>
    </location>
</feature>
<comment type="caution">
    <text evidence="7">The sequence shown here is derived from an EMBL/GenBank/DDBJ whole genome shotgun (WGS) entry which is preliminary data.</text>
</comment>
<evidence type="ECO:0000256" key="5">
    <source>
        <dbReference type="ARBA" id="ARBA00023136"/>
    </source>
</evidence>
<feature type="transmembrane region" description="Helical" evidence="6">
    <location>
        <begin position="136"/>
        <end position="156"/>
    </location>
</feature>
<evidence type="ECO:0000313" key="8">
    <source>
        <dbReference type="Proteomes" id="UP001149813"/>
    </source>
</evidence>
<gene>
    <name evidence="7" type="ORF">LPJ53_004617</name>
</gene>
<accession>A0A9W7XWS2</accession>
<keyword evidence="5 6" id="KW-0472">Membrane</keyword>
<evidence type="ECO:0000256" key="3">
    <source>
        <dbReference type="ARBA" id="ARBA00022692"/>
    </source>
</evidence>
<evidence type="ECO:0008006" key="9">
    <source>
        <dbReference type="Google" id="ProtNLM"/>
    </source>
</evidence>